<dbReference type="EMBL" id="JAAFYZ010000120">
    <property type="protein sequence ID" value="MBS2550935.1"/>
    <property type="molecule type" value="Genomic_DNA"/>
</dbReference>
<organism evidence="1 2">
    <name type="scientific">Catenulispora pinistramenti</name>
    <dbReference type="NCBI Taxonomy" id="2705254"/>
    <lineage>
        <taxon>Bacteria</taxon>
        <taxon>Bacillati</taxon>
        <taxon>Actinomycetota</taxon>
        <taxon>Actinomycetes</taxon>
        <taxon>Catenulisporales</taxon>
        <taxon>Catenulisporaceae</taxon>
        <taxon>Catenulispora</taxon>
    </lineage>
</organism>
<evidence type="ECO:0000313" key="2">
    <source>
        <dbReference type="Proteomes" id="UP000730482"/>
    </source>
</evidence>
<dbReference type="Pfam" id="PF06245">
    <property type="entry name" value="DUF1015"/>
    <property type="match status" value="1"/>
</dbReference>
<sequence length="439" mass="47331">MALSDPQALRILPFRGLRFAPDRVDDPSAVTSPPYDMIGPDEARRLADTEEHNVVRLILAAPEELAGGPGAPARYHRAAASLRTWIDDGALSQDAEPALYIYEQIGHGFRQRGLIGLVKLDDADPGADGSTPAADAEPSPVRRAILPHEAVTDSVVADRLAQMRATEAHIEPILLTYQGDRTVSDLLDQVADRTGPLTSTTTADGTRHRLWALSDPAAVRRVAADLLWQRALIADGHHRHAAYRRLRAERGGPAEYGLALLVDAGRYPLSLHAIHRVLPHVPLATAAVQAGKVFAVRETADPHRALDAIPAGEHAFVLSDGSTHYLLTAPDPAALAEAIPADRPEAWRALDATVLHHVLVESIWQLPDTPEEVRFDHDPYHAVAEAARVGGTAVLLRPTTEDVVRQLAGAGVLMPRKSTAFGPKPATGLVMRLLTEEDV</sequence>
<comment type="caution">
    <text evidence="1">The sequence shown here is derived from an EMBL/GenBank/DDBJ whole genome shotgun (WGS) entry which is preliminary data.</text>
</comment>
<evidence type="ECO:0000313" key="1">
    <source>
        <dbReference type="EMBL" id="MBS2550935.1"/>
    </source>
</evidence>
<reference evidence="1 2" key="1">
    <citation type="submission" date="2020-02" db="EMBL/GenBank/DDBJ databases">
        <title>Acidophilic actinobacteria isolated from forest soil.</title>
        <authorList>
            <person name="Golinska P."/>
        </authorList>
    </citation>
    <scope>NUCLEOTIDE SEQUENCE [LARGE SCALE GENOMIC DNA]</scope>
    <source>
        <strain evidence="1 2">NL8</strain>
    </source>
</reference>
<proteinExistence type="predicted"/>
<gene>
    <name evidence="1" type="ORF">KGQ19_29085</name>
</gene>
<dbReference type="Proteomes" id="UP000730482">
    <property type="component" value="Unassembled WGS sequence"/>
</dbReference>
<dbReference type="PANTHER" id="PTHR36454:SF1">
    <property type="entry name" value="DUF1015 DOMAIN-CONTAINING PROTEIN"/>
    <property type="match status" value="1"/>
</dbReference>
<dbReference type="PIRSF" id="PIRSF033563">
    <property type="entry name" value="UCP033563"/>
    <property type="match status" value="1"/>
</dbReference>
<name>A0ABS5KYB9_9ACTN</name>
<dbReference type="PANTHER" id="PTHR36454">
    <property type="entry name" value="LMO2823 PROTEIN"/>
    <property type="match status" value="1"/>
</dbReference>
<protein>
    <submittedName>
        <fullName evidence="1">DUF1015 domain-containing protein</fullName>
    </submittedName>
</protein>
<keyword evidence="2" id="KW-1185">Reference proteome</keyword>
<dbReference type="InterPro" id="IPR008323">
    <property type="entry name" value="UCP033563"/>
</dbReference>
<dbReference type="RefSeq" id="WP_212014705.1">
    <property type="nucleotide sequence ID" value="NZ_JAAFYZ010000120.1"/>
</dbReference>
<accession>A0ABS5KYB9</accession>